<keyword evidence="2" id="KW-0378">Hydrolase</keyword>
<feature type="domain" description="NodB homology" evidence="3">
    <location>
        <begin position="284"/>
        <end position="460"/>
    </location>
</feature>
<dbReference type="GO" id="GO:0046872">
    <property type="term" value="F:metal ion binding"/>
    <property type="evidence" value="ECO:0007669"/>
    <property type="project" value="UniProtKB-KW"/>
</dbReference>
<sequence length="483" mass="52491">MALSLALTACGEQAVGLSGNERMAVLQDGSGEGISEWTASAEDYDDHPHIPDPDVAVDVTLPVFPTADAFTEALKERVDEEVADFRAGTRDPVSLGVDWELVAAGEGVLGVRLVRSEEDMHGMREGYSTHWYDATAGRSAHSTELLAGQEALDELDAIVGDELADDEEVDGDTLYPVLRTYDSIGFNENGDLVVEFDDGHLSPVIEGHVPSTEFGRKVVIVAHETAAPLLSDLGERARQASMTENADLEPAEFEEDDDEEAPPPVPGVFDARLPGVDCEDDEVRCVALTFDDGPVAATSDLLDLLAAEKVTASFFLNGSPVLTRPGPLRRAYSEGHEIASHGDLHEHMNRMDAEELPSQVASVSAMVRRQTGHTVELFRPPFGATDDDVHREISDQGMVETLWTVDSEDWEGLTSDEIVDRVVDLVEPGGVVLMHDPQEATLDAVPEIIRLLRDEGYEFVPASQAMGFPEPPHVFPEDWDGSW</sequence>
<dbReference type="PROSITE" id="PS51677">
    <property type="entry name" value="NODB"/>
    <property type="match status" value="1"/>
</dbReference>
<evidence type="ECO:0000259" key="3">
    <source>
        <dbReference type="PROSITE" id="PS51677"/>
    </source>
</evidence>
<dbReference type="Proteomes" id="UP000467124">
    <property type="component" value="Unassembled WGS sequence"/>
</dbReference>
<evidence type="ECO:0000313" key="5">
    <source>
        <dbReference type="Proteomes" id="UP000467124"/>
    </source>
</evidence>
<keyword evidence="1" id="KW-0479">Metal-binding</keyword>
<dbReference type="PANTHER" id="PTHR10587">
    <property type="entry name" value="GLYCOSYL TRANSFERASE-RELATED"/>
    <property type="match status" value="1"/>
</dbReference>
<dbReference type="PANTHER" id="PTHR10587:SF133">
    <property type="entry name" value="CHITIN DEACETYLASE 1-RELATED"/>
    <property type="match status" value="1"/>
</dbReference>
<dbReference type="SUPFAM" id="SSF88713">
    <property type="entry name" value="Glycoside hydrolase/deacetylase"/>
    <property type="match status" value="1"/>
</dbReference>
<dbReference type="GO" id="GO:0016810">
    <property type="term" value="F:hydrolase activity, acting on carbon-nitrogen (but not peptide) bonds"/>
    <property type="evidence" value="ECO:0007669"/>
    <property type="project" value="InterPro"/>
</dbReference>
<organism evidence="4 5">
    <name type="scientific">Nocardiopsis alba</name>
    <dbReference type="NCBI Taxonomy" id="53437"/>
    <lineage>
        <taxon>Bacteria</taxon>
        <taxon>Bacillati</taxon>
        <taxon>Actinomycetota</taxon>
        <taxon>Actinomycetes</taxon>
        <taxon>Streptosporangiales</taxon>
        <taxon>Nocardiopsidaceae</taxon>
        <taxon>Nocardiopsis</taxon>
    </lineage>
</organism>
<dbReference type="Gene3D" id="3.20.20.370">
    <property type="entry name" value="Glycoside hydrolase/deacetylase"/>
    <property type="match status" value="1"/>
</dbReference>
<name>A0A7K2IWL9_9ACTN</name>
<dbReference type="GO" id="GO:0005975">
    <property type="term" value="P:carbohydrate metabolic process"/>
    <property type="evidence" value="ECO:0007669"/>
    <property type="project" value="InterPro"/>
</dbReference>
<evidence type="ECO:0000256" key="1">
    <source>
        <dbReference type="ARBA" id="ARBA00022723"/>
    </source>
</evidence>
<comment type="caution">
    <text evidence="4">The sequence shown here is derived from an EMBL/GenBank/DDBJ whole genome shotgun (WGS) entry which is preliminary data.</text>
</comment>
<proteinExistence type="predicted"/>
<dbReference type="EMBL" id="WWHY01000001">
    <property type="protein sequence ID" value="MYR34378.1"/>
    <property type="molecule type" value="Genomic_DNA"/>
</dbReference>
<dbReference type="RefSeq" id="WP_161112487.1">
    <property type="nucleotide sequence ID" value="NZ_WWHY01000001.1"/>
</dbReference>
<protein>
    <submittedName>
        <fullName evidence="4">Polysaccharide deacetylase family protein</fullName>
    </submittedName>
</protein>
<dbReference type="GO" id="GO:0016020">
    <property type="term" value="C:membrane"/>
    <property type="evidence" value="ECO:0007669"/>
    <property type="project" value="TreeGrafter"/>
</dbReference>
<dbReference type="CDD" id="cd10917">
    <property type="entry name" value="CE4_NodB_like_6s_7s"/>
    <property type="match status" value="1"/>
</dbReference>
<dbReference type="Pfam" id="PF01522">
    <property type="entry name" value="Polysacc_deac_1"/>
    <property type="match status" value="1"/>
</dbReference>
<dbReference type="InterPro" id="IPR050248">
    <property type="entry name" value="Polysacc_deacetylase_ArnD"/>
</dbReference>
<dbReference type="InterPro" id="IPR002509">
    <property type="entry name" value="NODB_dom"/>
</dbReference>
<dbReference type="InterPro" id="IPR011330">
    <property type="entry name" value="Glyco_hydro/deAcase_b/a-brl"/>
</dbReference>
<evidence type="ECO:0000313" key="4">
    <source>
        <dbReference type="EMBL" id="MYR34378.1"/>
    </source>
</evidence>
<reference evidence="4 5" key="1">
    <citation type="journal article" date="2019" name="Nat. Commun.">
        <title>The antimicrobial potential of Streptomyces from insect microbiomes.</title>
        <authorList>
            <person name="Chevrette M.G."/>
            <person name="Carlson C.M."/>
            <person name="Ortega H.E."/>
            <person name="Thomas C."/>
            <person name="Ananiev G.E."/>
            <person name="Barns K.J."/>
            <person name="Book A.J."/>
            <person name="Cagnazzo J."/>
            <person name="Carlos C."/>
            <person name="Flanigan W."/>
            <person name="Grubbs K.J."/>
            <person name="Horn H.A."/>
            <person name="Hoffmann F.M."/>
            <person name="Klassen J.L."/>
            <person name="Knack J.J."/>
            <person name="Lewin G.R."/>
            <person name="McDonald B.R."/>
            <person name="Muller L."/>
            <person name="Melo W.G.P."/>
            <person name="Pinto-Tomas A.A."/>
            <person name="Schmitz A."/>
            <person name="Wendt-Pienkowski E."/>
            <person name="Wildman S."/>
            <person name="Zhao M."/>
            <person name="Zhang F."/>
            <person name="Bugni T.S."/>
            <person name="Andes D.R."/>
            <person name="Pupo M.T."/>
            <person name="Currie C.R."/>
        </authorList>
    </citation>
    <scope>NUCLEOTIDE SEQUENCE [LARGE SCALE GENOMIC DNA]</scope>
    <source>
        <strain evidence="4 5">SID5840</strain>
    </source>
</reference>
<gene>
    <name evidence="4" type="ORF">GTW20_19545</name>
</gene>
<accession>A0A7K2IWL9</accession>
<dbReference type="AlphaFoldDB" id="A0A7K2IWL9"/>
<evidence type="ECO:0000256" key="2">
    <source>
        <dbReference type="ARBA" id="ARBA00022801"/>
    </source>
</evidence>